<evidence type="ECO:0000259" key="2">
    <source>
        <dbReference type="PROSITE" id="PS50042"/>
    </source>
</evidence>
<dbReference type="SUPFAM" id="SSF103473">
    <property type="entry name" value="MFS general substrate transporter"/>
    <property type="match status" value="1"/>
</dbReference>
<feature type="transmembrane region" description="Helical" evidence="1">
    <location>
        <begin position="296"/>
        <end position="315"/>
    </location>
</feature>
<evidence type="ECO:0000313" key="4">
    <source>
        <dbReference type="Proteomes" id="UP000613030"/>
    </source>
</evidence>
<keyword evidence="4" id="KW-1185">Reference proteome</keyword>
<proteinExistence type="predicted"/>
<dbReference type="Proteomes" id="UP000613030">
    <property type="component" value="Unassembled WGS sequence"/>
</dbReference>
<feature type="transmembrane region" description="Helical" evidence="1">
    <location>
        <begin position="111"/>
        <end position="135"/>
    </location>
</feature>
<feature type="transmembrane region" description="Helical" evidence="1">
    <location>
        <begin position="81"/>
        <end position="99"/>
    </location>
</feature>
<feature type="transmembrane region" description="Helical" evidence="1">
    <location>
        <begin position="21"/>
        <end position="44"/>
    </location>
</feature>
<dbReference type="EMBL" id="JAERRB010000013">
    <property type="protein sequence ID" value="MBL0744957.1"/>
    <property type="molecule type" value="Genomic_DNA"/>
</dbReference>
<dbReference type="InterPro" id="IPR036259">
    <property type="entry name" value="MFS_trans_sf"/>
</dbReference>
<dbReference type="Gene3D" id="1.25.10.10">
    <property type="entry name" value="Leucine-rich Repeat Variant"/>
    <property type="match status" value="1"/>
</dbReference>
<keyword evidence="1" id="KW-1133">Transmembrane helix</keyword>
<evidence type="ECO:0000313" key="3">
    <source>
        <dbReference type="EMBL" id="MBL0744957.1"/>
    </source>
</evidence>
<dbReference type="InterPro" id="IPR018490">
    <property type="entry name" value="cNMP-bd_dom_sf"/>
</dbReference>
<feature type="transmembrane region" description="Helical" evidence="1">
    <location>
        <begin position="265"/>
        <end position="284"/>
    </location>
</feature>
<feature type="domain" description="Cyclic nucleotide-binding" evidence="2">
    <location>
        <begin position="925"/>
        <end position="1041"/>
    </location>
</feature>
<evidence type="ECO:0000256" key="1">
    <source>
        <dbReference type="SAM" id="Phobius"/>
    </source>
</evidence>
<dbReference type="RefSeq" id="WP_202015032.1">
    <property type="nucleotide sequence ID" value="NZ_JAERRB010000013.1"/>
</dbReference>
<dbReference type="SUPFAM" id="SSF51206">
    <property type="entry name" value="cAMP-binding domain-like"/>
    <property type="match status" value="1"/>
</dbReference>
<dbReference type="InterPro" id="IPR014710">
    <property type="entry name" value="RmlC-like_jellyroll"/>
</dbReference>
<feature type="transmembrane region" description="Helical" evidence="1">
    <location>
        <begin position="181"/>
        <end position="202"/>
    </location>
</feature>
<dbReference type="SUPFAM" id="SSF48371">
    <property type="entry name" value="ARM repeat"/>
    <property type="match status" value="1"/>
</dbReference>
<gene>
    <name evidence="3" type="ORF">JI741_27245</name>
</gene>
<organism evidence="3 4">
    <name type="scientific">Chryseolinea lacunae</name>
    <dbReference type="NCBI Taxonomy" id="2801331"/>
    <lineage>
        <taxon>Bacteria</taxon>
        <taxon>Pseudomonadati</taxon>
        <taxon>Bacteroidota</taxon>
        <taxon>Cytophagia</taxon>
        <taxon>Cytophagales</taxon>
        <taxon>Fulvivirgaceae</taxon>
        <taxon>Chryseolinea</taxon>
    </lineage>
</organism>
<comment type="caution">
    <text evidence="3">The sequence shown here is derived from an EMBL/GenBank/DDBJ whole genome shotgun (WGS) entry which is preliminary data.</text>
</comment>
<name>A0ABS1L0C4_9BACT</name>
<dbReference type="PROSITE" id="PS50042">
    <property type="entry name" value="CNMP_BINDING_3"/>
    <property type="match status" value="1"/>
</dbReference>
<sequence length="1049" mass="119658">MKAQIIRFLDTEPGETGRVGLLLIMSFFMGVFLATITVASQSLFLAHFDEKTQLPIALLVSGAFGLFATIIYNFLQNRIPFQVLAVLSLLVITGLTAFIEFGEGYFSNPETIYFLGFAQIIPFSFIIYLVFWGTFGRLFNLRQSKRLIGTVDMGAMIASFIAFFSIPQFLGLKNVKTEQLYTVSLVSLVCFLSLFVFLSVKYKTRTFAQEKKMYKKLVFKDFIQNRYILYMSLFVVVSMMAVNFVDYSFFNATTIYLEQENLPRFISYFEMTIVIFGFLFQTLATDRIIKEYGMRVPLLINPFLMCLFTVVALILGLTFGYTLGFFMVIAISKLFVRSLRDSLDNPAFKLYLLPIESSIRIDVQTKIEGLVTAFASLLAGGLIILITNAEFFTLIYITLFTVPLLLVWYFVANRMNVSYRHTLQDTLQRNKSTTSNALEREYTLDTVLEKEVNSRVEQKVIYGLKLMEKLEPTLFENSLISLVDSTSRRIRTFAEEKMQALGLKSGTAKTELQSLAEKAVGDAEDSDLLSISPEKLLKLSKSVRQSDRILAAKLLRKLTGPRTIFVLLELLRDVDPKVRFEALATARKVKLSETWPVLIELLNSAAYSHHAAAALKEAGESALPTLEAAFHKSGQSDLVMLRIVQIMGSIGGKYALQLLWKKADYPDKRIVKQILYSLRYINYHAEGREAREVINLLESEMSKTIWNLAALHELPEVSEFSFLREALQEEVRDNYDQITILLSILYDPRSVQLVRENVESGEPDNIAFAMELLDLFIDPELKPKLVPLLDDIAVPEKLKQLQVYYPRETYNPIQVINYILNRDFNLNNRWTKACAIYASAFINDFRISRGLVAQMFNTDKLLQETAAWVIYNKNKNDFEVISERLPLKDKKFLDSSIENNQLLDGLNDGFFLWVEKVMFLKQLPTFNNIHGALLCDLADKITPIDMAFGSRVKFTLDDFNAPIFVLAHGEAHLKSNDTIITTLKRGGVYGDLFQNGTVPKVTSIEATERTVIFKINLMDFYYVMSNHHELVQSLIKNIAEENEPHYSQP</sequence>
<keyword evidence="1" id="KW-0472">Membrane</keyword>
<accession>A0ABS1L0C4</accession>
<feature type="transmembrane region" description="Helical" evidence="1">
    <location>
        <begin position="147"/>
        <end position="169"/>
    </location>
</feature>
<dbReference type="InterPro" id="IPR016024">
    <property type="entry name" value="ARM-type_fold"/>
</dbReference>
<feature type="transmembrane region" description="Helical" evidence="1">
    <location>
        <begin position="367"/>
        <end position="386"/>
    </location>
</feature>
<feature type="transmembrane region" description="Helical" evidence="1">
    <location>
        <begin position="223"/>
        <end position="245"/>
    </location>
</feature>
<keyword evidence="1" id="KW-0812">Transmembrane</keyword>
<feature type="transmembrane region" description="Helical" evidence="1">
    <location>
        <begin position="392"/>
        <end position="411"/>
    </location>
</feature>
<reference evidence="3 4" key="1">
    <citation type="submission" date="2021-01" db="EMBL/GenBank/DDBJ databases">
        <title>Chryseolinea sp. Jin1 Genome sequencing and assembly.</title>
        <authorList>
            <person name="Kim I."/>
        </authorList>
    </citation>
    <scope>NUCLEOTIDE SEQUENCE [LARGE SCALE GENOMIC DNA]</scope>
    <source>
        <strain evidence="3 4">Jin1</strain>
    </source>
</reference>
<dbReference type="InterPro" id="IPR011989">
    <property type="entry name" value="ARM-like"/>
</dbReference>
<feature type="transmembrane region" description="Helical" evidence="1">
    <location>
        <begin position="56"/>
        <end position="74"/>
    </location>
</feature>
<dbReference type="Gene3D" id="2.60.120.10">
    <property type="entry name" value="Jelly Rolls"/>
    <property type="match status" value="1"/>
</dbReference>
<protein>
    <recommendedName>
        <fullName evidence="2">Cyclic nucleotide-binding domain-containing protein</fullName>
    </recommendedName>
</protein>
<dbReference type="InterPro" id="IPR000595">
    <property type="entry name" value="cNMP-bd_dom"/>
</dbReference>